<evidence type="ECO:0000256" key="2">
    <source>
        <dbReference type="ARBA" id="ARBA00022801"/>
    </source>
</evidence>
<reference evidence="4 5" key="1">
    <citation type="submission" date="2024-02" db="EMBL/GenBank/DDBJ databases">
        <authorList>
            <person name="Chen Y."/>
            <person name="Shah S."/>
            <person name="Dougan E. K."/>
            <person name="Thang M."/>
            <person name="Chan C."/>
        </authorList>
    </citation>
    <scope>NUCLEOTIDE SEQUENCE [LARGE SCALE GENOMIC DNA]</scope>
</reference>
<name>A0ABP0HCB8_9DINO</name>
<dbReference type="PANTHER" id="PTHR45953">
    <property type="entry name" value="IDURONATE 2-SULFATASE"/>
    <property type="match status" value="1"/>
</dbReference>
<keyword evidence="1" id="KW-0479">Metal-binding</keyword>
<comment type="caution">
    <text evidence="4">The sequence shown here is derived from an EMBL/GenBank/DDBJ whole genome shotgun (WGS) entry which is preliminary data.</text>
</comment>
<dbReference type="InterPro" id="IPR017850">
    <property type="entry name" value="Alkaline_phosphatase_core_sf"/>
</dbReference>
<feature type="domain" description="Sulfatase N-terminal" evidence="3">
    <location>
        <begin position="157"/>
        <end position="337"/>
    </location>
</feature>
<sequence>MRRPAALAAVAVAAAVLLLLAVREQRWLVVLSPIGSSSSVSNAVPEDSDDDHDGEVKNVVVVLADDWRGQRHGLVVDAAGKVFHGQTDERAFDKVVAPSTEFPFRDSACSKPMVRAGKSRPLRTKDGSVLSDVMCRVAKDRDVIDLRTVELVGQRIHWLARNAPKGFALFVGLVSTHLPFQSAERFWEQHDFARAMTDAALDVPSDERGPPDDPRAFEPSMVRGKRFTGATVSRSQRRAFRLGYRVAMSQLDAAFGKIVDALTDADLLGSTAVVFTADHGFSLGEHGHFGKRSLEDPSIRVPFYVRCPWCKKSPSAIARASPVQSLDLYRTVAGLLGLGTAVPANVEGRDLMAPEAVDDKLGPVAFSQVLRCHDEVCPIDISPLAANVKAMGLVAVSRHWKLVLWLRASAEATSVSLDWSGEPLDRRLYTRTATCAWQLVSSASTHQASIRARPPQGEGTDICEAAAPEWLDFEALPRAGHSRPGARQRLAAVPFEWNTARTEEARA</sequence>
<accession>A0ABP0HCB8</accession>
<dbReference type="Gene3D" id="3.40.720.10">
    <property type="entry name" value="Alkaline Phosphatase, subunit A"/>
    <property type="match status" value="1"/>
</dbReference>
<gene>
    <name evidence="4" type="ORF">SCF082_LOCUS1155</name>
</gene>
<keyword evidence="2" id="KW-0378">Hydrolase</keyword>
<proteinExistence type="predicted"/>
<evidence type="ECO:0000256" key="1">
    <source>
        <dbReference type="ARBA" id="ARBA00022723"/>
    </source>
</evidence>
<keyword evidence="5" id="KW-1185">Reference proteome</keyword>
<evidence type="ECO:0000259" key="3">
    <source>
        <dbReference type="Pfam" id="PF00884"/>
    </source>
</evidence>
<protein>
    <submittedName>
        <fullName evidence="4">Iduronate 2-sulfatase (Alpha-L-iduronate sulfate sulfatase) (Idursulfase) [Cleaved into: Iduronate 2-sulfatase 42 kDa chain</fullName>
    </submittedName>
</protein>
<evidence type="ECO:0000313" key="4">
    <source>
        <dbReference type="EMBL" id="CAK8987880.1"/>
    </source>
</evidence>
<organism evidence="4 5">
    <name type="scientific">Durusdinium trenchii</name>
    <dbReference type="NCBI Taxonomy" id="1381693"/>
    <lineage>
        <taxon>Eukaryota</taxon>
        <taxon>Sar</taxon>
        <taxon>Alveolata</taxon>
        <taxon>Dinophyceae</taxon>
        <taxon>Suessiales</taxon>
        <taxon>Symbiodiniaceae</taxon>
        <taxon>Durusdinium</taxon>
    </lineage>
</organism>
<evidence type="ECO:0000313" key="5">
    <source>
        <dbReference type="Proteomes" id="UP001642464"/>
    </source>
</evidence>
<dbReference type="PANTHER" id="PTHR45953:SF1">
    <property type="entry name" value="IDURONATE 2-SULFATASE"/>
    <property type="match status" value="1"/>
</dbReference>
<dbReference type="SUPFAM" id="SSF53649">
    <property type="entry name" value="Alkaline phosphatase-like"/>
    <property type="match status" value="1"/>
</dbReference>
<dbReference type="InterPro" id="IPR000917">
    <property type="entry name" value="Sulfatase_N"/>
</dbReference>
<dbReference type="EMBL" id="CAXAMM010000546">
    <property type="protein sequence ID" value="CAK8987880.1"/>
    <property type="molecule type" value="Genomic_DNA"/>
</dbReference>
<dbReference type="Proteomes" id="UP001642464">
    <property type="component" value="Unassembled WGS sequence"/>
</dbReference>
<dbReference type="Pfam" id="PF00884">
    <property type="entry name" value="Sulfatase"/>
    <property type="match status" value="1"/>
</dbReference>